<reference evidence="1 2" key="1">
    <citation type="submission" date="2012-12" db="EMBL/GenBank/DDBJ databases">
        <title>The Genome Sequence of Enterococcus faecium E1590.</title>
        <authorList>
            <consortium name="The Broad Institute Genome Sequencing Platform"/>
            <consortium name="The Broad Institute Genome Sequencing Center for Infectious Disease"/>
            <person name="Earl A.M."/>
            <person name="Gilmore M.S."/>
            <person name="van Schaik W."/>
            <person name="Lebreton F."/>
            <person name="Willems R.J."/>
            <person name="Walker B."/>
            <person name="Young S.K."/>
            <person name="Zeng Q."/>
            <person name="Gargeya S."/>
            <person name="Fitzgerald M."/>
            <person name="Haas B."/>
            <person name="Abouelleil A."/>
            <person name="Alvarado L."/>
            <person name="Arachchi H.M."/>
            <person name="Berlin A.M."/>
            <person name="Chapman S.B."/>
            <person name="Dewar J."/>
            <person name="Goldberg J."/>
            <person name="Griggs A."/>
            <person name="Gujja S."/>
            <person name="Hansen M."/>
            <person name="Howarth C."/>
            <person name="Imamovic A."/>
            <person name="Larimer J."/>
            <person name="McCowan C."/>
            <person name="Murphy C."/>
            <person name="Neiman D."/>
            <person name="Pearson M."/>
            <person name="Priest M."/>
            <person name="Roberts A."/>
            <person name="Saif S."/>
            <person name="Shea T."/>
            <person name="Sisk P."/>
            <person name="Sykes S."/>
            <person name="Wortman J."/>
            <person name="Nusbaum C."/>
            <person name="Birren B."/>
        </authorList>
    </citation>
    <scope>NUCLEOTIDE SEQUENCE [LARGE SCALE GENOMIC DNA]</scope>
    <source>
        <strain evidence="1 2">E1590</strain>
    </source>
</reference>
<dbReference type="RefSeq" id="WP_002334764.1">
    <property type="nucleotide sequence ID" value="NZ_KB029685.1"/>
</dbReference>
<comment type="caution">
    <text evidence="1">The sequence shown here is derived from an EMBL/GenBank/DDBJ whole genome shotgun (WGS) entry which is preliminary data.</text>
</comment>
<evidence type="ECO:0000313" key="2">
    <source>
        <dbReference type="Proteomes" id="UP000010553"/>
    </source>
</evidence>
<gene>
    <name evidence="1" type="ORF">OIE_03330</name>
</gene>
<name>A0A828ZUF3_ENTFC</name>
<dbReference type="EMBL" id="AHXC01000003">
    <property type="protein sequence ID" value="ELB03369.1"/>
    <property type="molecule type" value="Genomic_DNA"/>
</dbReference>
<evidence type="ECO:0000313" key="1">
    <source>
        <dbReference type="EMBL" id="ELB03369.1"/>
    </source>
</evidence>
<sequence>MSTKEFIDIALMQRVLMEIVKLDQVTATLRKTKRTIQDLALHDSLAIPTLRTTLDNCELEIGYQENQYRVLRNLYETYERELNQTEKIRCQEYLEKNKEFFREATRFREFANSYKGYLPRNVPQLKEKVRNLLAEKGFVVDGYFEGDYATWIGVYARPKDKPTYLDPRDAEEAALQEKHSVNGFKQDFAEWFEWDIKENEIIV</sequence>
<protein>
    <recommendedName>
        <fullName evidence="3">Phi-29-like late activator</fullName>
    </recommendedName>
</protein>
<dbReference type="AlphaFoldDB" id="A0A828ZUF3"/>
<accession>A0A828ZUF3</accession>
<organism evidence="1 2">
    <name type="scientific">Enterococcus faecium EnGen0003</name>
    <dbReference type="NCBI Taxonomy" id="1138901"/>
    <lineage>
        <taxon>Bacteria</taxon>
        <taxon>Bacillati</taxon>
        <taxon>Bacillota</taxon>
        <taxon>Bacilli</taxon>
        <taxon>Lactobacillales</taxon>
        <taxon>Enterococcaceae</taxon>
        <taxon>Enterococcus</taxon>
    </lineage>
</organism>
<evidence type="ECO:0008006" key="3">
    <source>
        <dbReference type="Google" id="ProtNLM"/>
    </source>
</evidence>
<dbReference type="Proteomes" id="UP000010553">
    <property type="component" value="Unassembled WGS sequence"/>
</dbReference>
<proteinExistence type="predicted"/>